<dbReference type="AlphaFoldDB" id="A0A6A5BJM2"/>
<dbReference type="Gene3D" id="2.30.29.30">
    <property type="entry name" value="Pleckstrin-homology domain (PH domain)/Phosphotyrosine-binding domain (PTB)"/>
    <property type="match status" value="1"/>
</dbReference>
<evidence type="ECO:0000313" key="3">
    <source>
        <dbReference type="EMBL" id="KAF0975036.1"/>
    </source>
</evidence>
<dbReference type="SMART" id="SM00233">
    <property type="entry name" value="PH"/>
    <property type="match status" value="1"/>
</dbReference>
<evidence type="ECO:0000259" key="2">
    <source>
        <dbReference type="PROSITE" id="PS50003"/>
    </source>
</evidence>
<dbReference type="InterPro" id="IPR051707">
    <property type="entry name" value="PI-Interact_SigTrans_Reg"/>
</dbReference>
<sequence>MPSAKFLMDHQKYKKSGWLYKQGGSYRSVKKRFCILLANELFYFSKEDDEEHKGSIVLRGPVNRSSIVVEVKNLTLKNCIEIPSDKRTYLIWADSEYLAGEWAEALNNAYREFSSVSSGGNTATTTTAAAASSPLNANSYHSRTNVGSDEDHLDDESGSGMEGNTSESFSLGFERKPLSNKQLIESTIDQKDKFENTNYVFENNCCIHSSISCNVYTVEALQNASSTNNTINAVSKYLVTRKRQYGNKMTLDNAMNTAKAGDTLILKSGKHYIPSTLLMDRSLNLIGESDENNKCEIILLQDGTNERQGPQPTICFNAPFSYCRNITFIHYRNDTINSKITLDQSNTSTSATSQASIAKGRVEAHESVMSSNCCQFLSGQTILVNCTFEVVLDNQNDTNDSNSLFDCCWVTGTKTCVYFRKCTFLGGRNGLVSSINSSSTVDHECIFKDQKNHSIILTQQAKIQVKGNSTIYGNICAMHQSSIEIFATTLYSSNISALDESCLNLHHNVFHLPSIKLISFNQSLIPQQQALKNKLVHNFFKTVQADDQQQTFSSPPLCKISIMGQSCPIIDDNQVETNKSELSLIYLFQTKQNMKNMLIKAPPSNTTILVASDFLN</sequence>
<gene>
    <name evidence="3" type="ORF">FDP41_005789</name>
</gene>
<comment type="caution">
    <text evidence="3">The sequence shown here is derived from an EMBL/GenBank/DDBJ whole genome shotgun (WGS) entry which is preliminary data.</text>
</comment>
<keyword evidence="4" id="KW-1185">Reference proteome</keyword>
<dbReference type="VEuPathDB" id="AmoebaDB:NfTy_045150"/>
<dbReference type="InterPro" id="IPR001849">
    <property type="entry name" value="PH_domain"/>
</dbReference>
<dbReference type="VEuPathDB" id="AmoebaDB:FDP41_005789"/>
<protein>
    <recommendedName>
        <fullName evidence="2">PH domain-containing protein</fullName>
    </recommendedName>
</protein>
<dbReference type="PANTHER" id="PTHR14336">
    <property type="entry name" value="TANDEM PH DOMAIN CONTAINING PROTEIN"/>
    <property type="match status" value="1"/>
</dbReference>
<accession>A0A6A5BJM2</accession>
<dbReference type="Proteomes" id="UP000444721">
    <property type="component" value="Unassembled WGS sequence"/>
</dbReference>
<dbReference type="SUPFAM" id="SSF51126">
    <property type="entry name" value="Pectin lyase-like"/>
    <property type="match status" value="1"/>
</dbReference>
<dbReference type="PANTHER" id="PTHR14336:SF15">
    <property type="entry name" value="DUAL ADAPTER FOR PHOSPHOTYROSINE AND 3-PHOSPHOTYROSINE AND 3-PHOSPHOINOSITIDE"/>
    <property type="match status" value="1"/>
</dbReference>
<dbReference type="GeneID" id="68113007"/>
<evidence type="ECO:0000313" key="4">
    <source>
        <dbReference type="Proteomes" id="UP000444721"/>
    </source>
</evidence>
<reference evidence="3 4" key="1">
    <citation type="journal article" date="2019" name="Sci. Rep.">
        <title>Nanopore sequencing improves the draft genome of the human pathogenic amoeba Naegleria fowleri.</title>
        <authorList>
            <person name="Liechti N."/>
            <person name="Schurch N."/>
            <person name="Bruggmann R."/>
            <person name="Wittwer M."/>
        </authorList>
    </citation>
    <scope>NUCLEOTIDE SEQUENCE [LARGE SCALE GENOMIC DNA]</scope>
    <source>
        <strain evidence="3 4">ATCC 30894</strain>
    </source>
</reference>
<feature type="region of interest" description="Disordered" evidence="1">
    <location>
        <begin position="123"/>
        <end position="166"/>
    </location>
</feature>
<organism evidence="3 4">
    <name type="scientific">Naegleria fowleri</name>
    <name type="common">Brain eating amoeba</name>
    <dbReference type="NCBI Taxonomy" id="5763"/>
    <lineage>
        <taxon>Eukaryota</taxon>
        <taxon>Discoba</taxon>
        <taxon>Heterolobosea</taxon>
        <taxon>Tetramitia</taxon>
        <taxon>Eutetramitia</taxon>
        <taxon>Vahlkampfiidae</taxon>
        <taxon>Naegleria</taxon>
    </lineage>
</organism>
<dbReference type="Pfam" id="PF00169">
    <property type="entry name" value="PH"/>
    <property type="match status" value="1"/>
</dbReference>
<dbReference type="SUPFAM" id="SSF50729">
    <property type="entry name" value="PH domain-like"/>
    <property type="match status" value="1"/>
</dbReference>
<name>A0A6A5BJM2_NAEFO</name>
<dbReference type="VEuPathDB" id="AmoebaDB:NF0115180"/>
<dbReference type="InterPro" id="IPR011050">
    <property type="entry name" value="Pectin_lyase_fold/virulence"/>
</dbReference>
<dbReference type="OrthoDB" id="430364at2759"/>
<dbReference type="RefSeq" id="XP_044559749.1">
    <property type="nucleotide sequence ID" value="XM_044709351.1"/>
</dbReference>
<evidence type="ECO:0000256" key="1">
    <source>
        <dbReference type="SAM" id="MobiDB-lite"/>
    </source>
</evidence>
<dbReference type="PROSITE" id="PS50003">
    <property type="entry name" value="PH_DOMAIN"/>
    <property type="match status" value="1"/>
</dbReference>
<dbReference type="EMBL" id="VFQX01000048">
    <property type="protein sequence ID" value="KAF0975036.1"/>
    <property type="molecule type" value="Genomic_DNA"/>
</dbReference>
<feature type="compositionally biased region" description="Polar residues" evidence="1">
    <location>
        <begin position="133"/>
        <end position="147"/>
    </location>
</feature>
<feature type="domain" description="PH" evidence="2">
    <location>
        <begin position="12"/>
        <end position="111"/>
    </location>
</feature>
<proteinExistence type="predicted"/>
<dbReference type="InterPro" id="IPR011993">
    <property type="entry name" value="PH-like_dom_sf"/>
</dbReference>